<reference evidence="1 2" key="1">
    <citation type="submission" date="2017-11" db="EMBL/GenBank/DDBJ databases">
        <title>Comparative genomics of Botrytis spp.</title>
        <authorList>
            <person name="Valero-Jimenez C.A."/>
            <person name="Tapia P."/>
            <person name="Veloso J."/>
            <person name="Silva-Moreno E."/>
            <person name="Staats M."/>
            <person name="Valdes J.H."/>
            <person name="Van Kan J.A.L."/>
        </authorList>
    </citation>
    <scope>NUCLEOTIDE SEQUENCE [LARGE SCALE GENOMIC DNA]</scope>
    <source>
        <strain evidence="1 2">MUCL2830</strain>
    </source>
</reference>
<evidence type="ECO:0000313" key="2">
    <source>
        <dbReference type="Proteomes" id="UP000297299"/>
    </source>
</evidence>
<accession>A0A4Y8CCQ9</accession>
<dbReference type="EMBL" id="PHWZ01001287">
    <property type="protein sequence ID" value="TEY25545.1"/>
    <property type="molecule type" value="Genomic_DNA"/>
</dbReference>
<organism evidence="1 2">
    <name type="scientific">Botryotinia calthae</name>
    <dbReference type="NCBI Taxonomy" id="38488"/>
    <lineage>
        <taxon>Eukaryota</taxon>
        <taxon>Fungi</taxon>
        <taxon>Dikarya</taxon>
        <taxon>Ascomycota</taxon>
        <taxon>Pezizomycotina</taxon>
        <taxon>Leotiomycetes</taxon>
        <taxon>Helotiales</taxon>
        <taxon>Sclerotiniaceae</taxon>
        <taxon>Botryotinia</taxon>
    </lineage>
</organism>
<dbReference type="AlphaFoldDB" id="A0A4Y8CCQ9"/>
<comment type="caution">
    <text evidence="1">The sequence shown here is derived from an EMBL/GenBank/DDBJ whole genome shotgun (WGS) entry which is preliminary data.</text>
</comment>
<protein>
    <submittedName>
        <fullName evidence="1">Uncharacterized protein</fullName>
    </submittedName>
</protein>
<evidence type="ECO:0000313" key="1">
    <source>
        <dbReference type="EMBL" id="TEY25545.1"/>
    </source>
</evidence>
<dbReference type="Proteomes" id="UP000297299">
    <property type="component" value="Unassembled WGS sequence"/>
</dbReference>
<sequence length="151" mass="17183">MNPLKRYHYNRSFLWSITINHSSPIKRSCNRFKGFVRSGRPDRLPKYSFVRSSFPLTQDEFVLDSVVAGLEPTAAKPESFFPVTPLRVVTSEVKLILPIGNQSFVPGFYSVPPSFAGYPLVGYLPFPYPYMYLPSTINTDSHYAAFLVFLC</sequence>
<name>A0A4Y8CCQ9_9HELO</name>
<keyword evidence="2" id="KW-1185">Reference proteome</keyword>
<gene>
    <name evidence="1" type="ORF">BOTCAL_1291g00010</name>
</gene>
<proteinExistence type="predicted"/>